<evidence type="ECO:0000313" key="1">
    <source>
        <dbReference type="EMBL" id="SNT26413.1"/>
    </source>
</evidence>
<proteinExistence type="predicted"/>
<sequence length="55" mass="6321">MSLRWSFDEKKCFVSISMSSRWDFYLNSKPATTSNLQIDMRPLLPDLVTGIALPL</sequence>
<accession>A0A239L986</accession>
<protein>
    <submittedName>
        <fullName evidence="1">Uncharacterized protein</fullName>
    </submittedName>
</protein>
<dbReference type="EMBL" id="FZOQ01000037">
    <property type="protein sequence ID" value="SNT26413.1"/>
    <property type="molecule type" value="Genomic_DNA"/>
</dbReference>
<dbReference type="AlphaFoldDB" id="A0A239L986"/>
<name>A0A239L986_9BACT</name>
<keyword evidence="2" id="KW-1185">Reference proteome</keyword>
<organism evidence="1 2">
    <name type="scientific">Pontibacter ummariensis</name>
    <dbReference type="NCBI Taxonomy" id="1610492"/>
    <lineage>
        <taxon>Bacteria</taxon>
        <taxon>Pseudomonadati</taxon>
        <taxon>Bacteroidota</taxon>
        <taxon>Cytophagia</taxon>
        <taxon>Cytophagales</taxon>
        <taxon>Hymenobacteraceae</taxon>
        <taxon>Pontibacter</taxon>
    </lineage>
</organism>
<gene>
    <name evidence="1" type="ORF">SAMN06296052_13710</name>
</gene>
<dbReference type="Proteomes" id="UP000198432">
    <property type="component" value="Unassembled WGS sequence"/>
</dbReference>
<evidence type="ECO:0000313" key="2">
    <source>
        <dbReference type="Proteomes" id="UP000198432"/>
    </source>
</evidence>
<reference evidence="2" key="1">
    <citation type="submission" date="2017-06" db="EMBL/GenBank/DDBJ databases">
        <authorList>
            <person name="Varghese N."/>
            <person name="Submissions S."/>
        </authorList>
    </citation>
    <scope>NUCLEOTIDE SEQUENCE [LARGE SCALE GENOMIC DNA]</scope>
    <source>
        <strain evidence="2">NKM1</strain>
    </source>
</reference>